<feature type="transmembrane region" description="Helical" evidence="2">
    <location>
        <begin position="51"/>
        <end position="69"/>
    </location>
</feature>
<feature type="domain" description="UBX" evidence="3">
    <location>
        <begin position="331"/>
        <end position="388"/>
    </location>
</feature>
<evidence type="ECO:0000259" key="3">
    <source>
        <dbReference type="PROSITE" id="PS50033"/>
    </source>
</evidence>
<feature type="region of interest" description="Disordered" evidence="1">
    <location>
        <begin position="97"/>
        <end position="139"/>
    </location>
</feature>
<dbReference type="InterPro" id="IPR029071">
    <property type="entry name" value="Ubiquitin-like_domsf"/>
</dbReference>
<dbReference type="CDD" id="cd17039">
    <property type="entry name" value="Ubl_ubiquitin_like"/>
    <property type="match status" value="1"/>
</dbReference>
<dbReference type="SUPFAM" id="SSF54236">
    <property type="entry name" value="Ubiquitin-like"/>
    <property type="match status" value="2"/>
</dbReference>
<dbReference type="InterPro" id="IPR000626">
    <property type="entry name" value="Ubiquitin-like_dom"/>
</dbReference>
<dbReference type="Proteomes" id="UP000256970">
    <property type="component" value="Unassembled WGS sequence"/>
</dbReference>
<feature type="region of interest" description="Disordered" evidence="1">
    <location>
        <begin position="530"/>
        <end position="549"/>
    </location>
</feature>
<dbReference type="InterPro" id="IPR019956">
    <property type="entry name" value="Ubiquitin_dom"/>
</dbReference>
<feature type="region of interest" description="Disordered" evidence="1">
    <location>
        <begin position="151"/>
        <end position="173"/>
    </location>
</feature>
<dbReference type="PANTHER" id="PTHR23322:SF1">
    <property type="entry name" value="FAS-ASSOCIATED FACTOR 2"/>
    <property type="match status" value="1"/>
</dbReference>
<dbReference type="SMART" id="SM00213">
    <property type="entry name" value="UBQ"/>
    <property type="match status" value="1"/>
</dbReference>
<dbReference type="GO" id="GO:0005783">
    <property type="term" value="C:endoplasmic reticulum"/>
    <property type="evidence" value="ECO:0007669"/>
    <property type="project" value="TreeGrafter"/>
</dbReference>
<dbReference type="AlphaFoldDB" id="A0A383W9N3"/>
<feature type="compositionally biased region" description="Basic and acidic residues" evidence="1">
    <location>
        <begin position="151"/>
        <end position="172"/>
    </location>
</feature>
<dbReference type="InterPro" id="IPR001012">
    <property type="entry name" value="UBX_dom"/>
</dbReference>
<dbReference type="STRING" id="3088.A0A383W9N3"/>
<feature type="transmembrane region" description="Helical" evidence="2">
    <location>
        <begin position="6"/>
        <end position="24"/>
    </location>
</feature>
<dbReference type="GO" id="GO:0036503">
    <property type="term" value="P:ERAD pathway"/>
    <property type="evidence" value="ECO:0007669"/>
    <property type="project" value="TreeGrafter"/>
</dbReference>
<accession>A0A383W9N3</accession>
<dbReference type="PROSITE" id="PS50033">
    <property type="entry name" value="UBX"/>
    <property type="match status" value="1"/>
</dbReference>
<feature type="compositionally biased region" description="Low complexity" evidence="1">
    <location>
        <begin position="101"/>
        <end position="132"/>
    </location>
</feature>
<dbReference type="InterPro" id="IPR050730">
    <property type="entry name" value="UBX_domain-protein"/>
</dbReference>
<dbReference type="Pfam" id="PF00789">
    <property type="entry name" value="UBX"/>
    <property type="match status" value="1"/>
</dbReference>
<dbReference type="PANTHER" id="PTHR23322">
    <property type="entry name" value="FAS-ASSOCIATED PROTEIN"/>
    <property type="match status" value="1"/>
</dbReference>
<organism evidence="5 6">
    <name type="scientific">Tetradesmus obliquus</name>
    <name type="common">Green alga</name>
    <name type="synonym">Acutodesmus obliquus</name>
    <dbReference type="NCBI Taxonomy" id="3088"/>
    <lineage>
        <taxon>Eukaryota</taxon>
        <taxon>Viridiplantae</taxon>
        <taxon>Chlorophyta</taxon>
        <taxon>core chlorophytes</taxon>
        <taxon>Chlorophyceae</taxon>
        <taxon>CS clade</taxon>
        <taxon>Sphaeropleales</taxon>
        <taxon>Scenedesmaceae</taxon>
        <taxon>Tetradesmus</taxon>
    </lineage>
</organism>
<evidence type="ECO:0000256" key="1">
    <source>
        <dbReference type="SAM" id="MobiDB-lite"/>
    </source>
</evidence>
<proteinExistence type="predicted"/>
<dbReference type="PROSITE" id="PS50053">
    <property type="entry name" value="UBIQUITIN_2"/>
    <property type="match status" value="1"/>
</dbReference>
<dbReference type="EMBL" id="FNXT01001207">
    <property type="protein sequence ID" value="SZX74161.1"/>
    <property type="molecule type" value="Genomic_DNA"/>
</dbReference>
<keyword evidence="2" id="KW-0472">Membrane</keyword>
<dbReference type="PRINTS" id="PR00348">
    <property type="entry name" value="UBIQUITIN"/>
</dbReference>
<feature type="domain" description="Ubiquitin-like" evidence="4">
    <location>
        <begin position="456"/>
        <end position="531"/>
    </location>
</feature>
<protein>
    <recommendedName>
        <fullName evidence="7">Ubiquitin-like domain-containing protein</fullName>
    </recommendedName>
</protein>
<keyword evidence="6" id="KW-1185">Reference proteome</keyword>
<dbReference type="Gene3D" id="3.10.20.90">
    <property type="entry name" value="Phosphatidylinositol 3-kinase Catalytic Subunit, Chain A, domain 1"/>
    <property type="match status" value="2"/>
</dbReference>
<dbReference type="CDD" id="cd01767">
    <property type="entry name" value="UBX"/>
    <property type="match status" value="1"/>
</dbReference>
<sequence length="598" mass="61987">MLSKPAIGLAVVAVGASVYVKYYGFPDLQQQPASVQAELERAASMRTGEPMVLILGYLLFFITAGAFMFESGQAVVCAIRRYRWKPAELPPLQPVSEADRAAAAAASSQADDQQQQPDKQQQQQQQARQQQPSPVDHDERRRRALEALQREHDEKAAAARELQKQQDAERAARRAAAAAAAAATAAAEAANERASATAANSHWERWEQAMVQQYGVDANGNSNAAAAAAAAAAPQAAAAAAAAAAVPALTQQQQADLDASRLVRQEQDEEFQASLAADAQKRKERENAALLKRLKAALAGALLPEAAAAATAAASTDGDNAASADNNADAAGSSTLAIRVRLPDGSNAVRQFAGVQSFADVLDWVYALPGMPLLLPGAWGLASSFPRRQLAAAAGLWAPAEKAASSTGNSGVNLSVNLAERGVEECIEAGSSLGIAGRQRGEGGEAGYEAAPADAMSLCIRPLVGEAVTVQVLQRSSILEVKRQVEQQTGLVPEDQRLIFAGQVLDDAQTLQHYKISAQHTLQLAPRAGASIRTGSSSGGGAPEAAAAAVEPPTAAAAAAAAEEDGEASGLLVVSTVAQLREDVAHGASQLALYVVES</sequence>
<keyword evidence="2" id="KW-0812">Transmembrane</keyword>
<gene>
    <name evidence="5" type="ORF">BQ4739_LOCUS14408</name>
</gene>
<keyword evidence="2" id="KW-1133">Transmembrane helix</keyword>
<evidence type="ECO:0000313" key="5">
    <source>
        <dbReference type="EMBL" id="SZX74161.1"/>
    </source>
</evidence>
<evidence type="ECO:0008006" key="7">
    <source>
        <dbReference type="Google" id="ProtNLM"/>
    </source>
</evidence>
<dbReference type="GO" id="GO:0043130">
    <property type="term" value="F:ubiquitin binding"/>
    <property type="evidence" value="ECO:0007669"/>
    <property type="project" value="TreeGrafter"/>
</dbReference>
<evidence type="ECO:0000256" key="2">
    <source>
        <dbReference type="SAM" id="Phobius"/>
    </source>
</evidence>
<name>A0A383W9N3_TETOB</name>
<evidence type="ECO:0000259" key="4">
    <source>
        <dbReference type="PROSITE" id="PS50053"/>
    </source>
</evidence>
<evidence type="ECO:0000313" key="6">
    <source>
        <dbReference type="Proteomes" id="UP000256970"/>
    </source>
</evidence>
<reference evidence="5 6" key="1">
    <citation type="submission" date="2016-10" db="EMBL/GenBank/DDBJ databases">
        <authorList>
            <person name="Cai Z."/>
        </authorList>
    </citation>
    <scope>NUCLEOTIDE SEQUENCE [LARGE SCALE GENOMIC DNA]</scope>
</reference>
<dbReference type="Pfam" id="PF00240">
    <property type="entry name" value="ubiquitin"/>
    <property type="match status" value="1"/>
</dbReference>